<evidence type="ECO:0000313" key="2">
    <source>
        <dbReference type="Proteomes" id="UP001521116"/>
    </source>
</evidence>
<dbReference type="PANTHER" id="PTHR37285">
    <property type="entry name" value="SPORE WALL MATURATION PROTEIN DIT1"/>
    <property type="match status" value="1"/>
</dbReference>
<dbReference type="PANTHER" id="PTHR37285:SF5">
    <property type="entry name" value="SPORE WALL MATURATION PROTEIN DIT1"/>
    <property type="match status" value="1"/>
</dbReference>
<proteinExistence type="predicted"/>
<accession>A0ABR3SA50</accession>
<organism evidence="1 2">
    <name type="scientific">Neofusicoccum ribis</name>
    <dbReference type="NCBI Taxonomy" id="45134"/>
    <lineage>
        <taxon>Eukaryota</taxon>
        <taxon>Fungi</taxon>
        <taxon>Dikarya</taxon>
        <taxon>Ascomycota</taxon>
        <taxon>Pezizomycotina</taxon>
        <taxon>Dothideomycetes</taxon>
        <taxon>Dothideomycetes incertae sedis</taxon>
        <taxon>Botryosphaeriales</taxon>
        <taxon>Botryosphaeriaceae</taxon>
        <taxon>Neofusicoccum</taxon>
    </lineage>
</organism>
<dbReference type="EMBL" id="JAJVDC020000341">
    <property type="protein sequence ID" value="KAL1615018.1"/>
    <property type="molecule type" value="Genomic_DNA"/>
</dbReference>
<name>A0ABR3SA50_9PEZI</name>
<evidence type="ECO:0000313" key="1">
    <source>
        <dbReference type="EMBL" id="KAL1615018.1"/>
    </source>
</evidence>
<keyword evidence="2" id="KW-1185">Reference proteome</keyword>
<sequence length="213" mass="24916">MGVADSDSFQYGESLRSLAARKRFRYITFLRVPDILSQESGPTTSRDAYLTAVPYLRKQLETFLNPHINIESEIDGNEDTMLTYQSFVALLAKDMPWRDDFDKNLLQDERRYNQEVKKLAECMVKRLIAYERLLYEKFANSIRLSIHLSTGQKKIYIPLLSGKAFSRMNPWNCCILVMANGEIRSGYAKEFSQEYDLVEQDGQPYFFKERSER</sequence>
<gene>
    <name evidence="1" type="ORF">SLS56_011962</name>
</gene>
<reference evidence="1 2" key="1">
    <citation type="submission" date="2024-02" db="EMBL/GenBank/DDBJ databases">
        <title>De novo assembly and annotation of 12 fungi associated with fruit tree decline syndrome in Ontario, Canada.</title>
        <authorList>
            <person name="Sulman M."/>
            <person name="Ellouze W."/>
            <person name="Ilyukhin E."/>
        </authorList>
    </citation>
    <scope>NUCLEOTIDE SEQUENCE [LARGE SCALE GENOMIC DNA]</scope>
    <source>
        <strain evidence="1 2">M1-105</strain>
    </source>
</reference>
<dbReference type="Pfam" id="PF05141">
    <property type="entry name" value="DIT1_PvcA"/>
    <property type="match status" value="1"/>
</dbReference>
<comment type="caution">
    <text evidence="1">The sequence shown here is derived from an EMBL/GenBank/DDBJ whole genome shotgun (WGS) entry which is preliminary data.</text>
</comment>
<dbReference type="Proteomes" id="UP001521116">
    <property type="component" value="Unassembled WGS sequence"/>
</dbReference>
<protein>
    <submittedName>
        <fullName evidence="1">Uncharacterized protein</fullName>
    </submittedName>
</protein>
<dbReference type="InterPro" id="IPR007817">
    <property type="entry name" value="Isocyanide_synthase_DIT1"/>
</dbReference>